<dbReference type="Proteomes" id="UP000663297">
    <property type="component" value="Chromosome 2"/>
</dbReference>
<sequence>MEQSICMNCLSTSTAVLGRPSNYATPLLSKLSTNIVYQIWTLGPLSLIKEAFVFGYFGLVVLRGRFIATDIFTNAGIPNPGLSLSFQRAAARVSGGKILQFTSIGDYKGWKGIRKAVLVTAQLQKNTSKATCISVPYLVSVIAARSIRSLRTFSIKFTNDNQVFLKMSSKDKIVLYALMNNVKPNNKDDDIDMEDVLSDDSIDIARVGTQLVTFNYVRTRNESIEQGRNLFDNLHHAEVAEPERRGSTFLCAQLHQIKTVKANTNSHSGRRILKNVIKNIKLFAWYYNNSR</sequence>
<name>A0A7S8HV90_FUSCU</name>
<accession>A0A7S8HV90</accession>
<proteinExistence type="predicted"/>
<organism evidence="1 2">
    <name type="scientific">Fusarium culmorum</name>
    <dbReference type="NCBI Taxonomy" id="5516"/>
    <lineage>
        <taxon>Eukaryota</taxon>
        <taxon>Fungi</taxon>
        <taxon>Dikarya</taxon>
        <taxon>Ascomycota</taxon>
        <taxon>Pezizomycotina</taxon>
        <taxon>Sordariomycetes</taxon>
        <taxon>Hypocreomycetidae</taxon>
        <taxon>Hypocreales</taxon>
        <taxon>Nectriaceae</taxon>
        <taxon>Fusarium</taxon>
    </lineage>
</organism>
<reference evidence="1" key="1">
    <citation type="submission" date="2020-11" db="EMBL/GenBank/DDBJ databases">
        <title>The chromosome-scale genome resource for two endophytic Fusarium species: F. culmorum and F. pseudograminearum.</title>
        <authorList>
            <person name="Yuan Z."/>
        </authorList>
    </citation>
    <scope>NUCLEOTIDE SEQUENCE</scope>
    <source>
        <strain evidence="1">Class2-1B</strain>
    </source>
</reference>
<dbReference type="EMBL" id="CP064748">
    <property type="protein sequence ID" value="QPC61719.1"/>
    <property type="molecule type" value="Genomic_DNA"/>
</dbReference>
<gene>
    <name evidence="1" type="ORF">HYE67_003950</name>
</gene>
<protein>
    <submittedName>
        <fullName evidence="1">Uncharacterized protein</fullName>
    </submittedName>
</protein>
<evidence type="ECO:0000313" key="1">
    <source>
        <dbReference type="EMBL" id="QPC61719.1"/>
    </source>
</evidence>
<evidence type="ECO:0000313" key="2">
    <source>
        <dbReference type="Proteomes" id="UP000663297"/>
    </source>
</evidence>
<dbReference type="AlphaFoldDB" id="A0A7S8HV90"/>